<proteinExistence type="predicted"/>
<dbReference type="Proteomes" id="UP000831759">
    <property type="component" value="Chromosome"/>
</dbReference>
<protein>
    <submittedName>
        <fullName evidence="2">Uncharacterized protein</fullName>
    </submittedName>
</protein>
<evidence type="ECO:0000256" key="1">
    <source>
        <dbReference type="SAM" id="Phobius"/>
    </source>
</evidence>
<keyword evidence="1" id="KW-0812">Transmembrane</keyword>
<evidence type="ECO:0000313" key="2">
    <source>
        <dbReference type="EMBL" id="UQN35173.1"/>
    </source>
</evidence>
<sequence length="89" mass="10148">MICRSTPRLKSTIGLIIFSSLAGFFWWLFYERYYRYKDCIETAASSCLNAQGDNLIGAGMVWALPAFIFSGIAVYYLWRVIGRCCANKP</sequence>
<dbReference type="GeneID" id="96869832"/>
<accession>A0ABY4NEH4</accession>
<feature type="transmembrane region" description="Helical" evidence="1">
    <location>
        <begin position="12"/>
        <end position="29"/>
    </location>
</feature>
<evidence type="ECO:0000313" key="3">
    <source>
        <dbReference type="Proteomes" id="UP000831759"/>
    </source>
</evidence>
<keyword evidence="1" id="KW-1133">Transmembrane helix</keyword>
<gene>
    <name evidence="2" type="ORF">MTR80_12810</name>
</gene>
<feature type="transmembrane region" description="Helical" evidence="1">
    <location>
        <begin position="55"/>
        <end position="78"/>
    </location>
</feature>
<dbReference type="EMBL" id="CP094619">
    <property type="protein sequence ID" value="UQN35173.1"/>
    <property type="molecule type" value="Genomic_DNA"/>
</dbReference>
<keyword evidence="3" id="KW-1185">Reference proteome</keyword>
<dbReference type="RefSeq" id="WP_249459901.1">
    <property type="nucleotide sequence ID" value="NZ_CP094619.1"/>
</dbReference>
<reference evidence="2 3" key="1">
    <citation type="journal article" date="2022" name="Int. J. Syst. Evol. Microbiol.">
        <title>Characterization of Alcaligenes aquatilis as a novel member of heterotrophic nitrifier-aerobic denitrifier and its performance in treating piggery wastewater.</title>
        <authorList>
            <person name="Cao X."/>
            <person name="Zhao B."/>
            <person name="Wu Y."/>
            <person name="Huang J."/>
            <person name="Wang H."/>
            <person name="Sun X."/>
            <person name="Li S."/>
        </authorList>
    </citation>
    <scope>NUCLEOTIDE SEQUENCE [LARGE SCALE GENOMIC DNA]</scope>
    <source>
        <strain evidence="2 3">AS1</strain>
    </source>
</reference>
<organism evidence="2 3">
    <name type="scientific">Alcaligenes aquatilis</name>
    <dbReference type="NCBI Taxonomy" id="323284"/>
    <lineage>
        <taxon>Bacteria</taxon>
        <taxon>Pseudomonadati</taxon>
        <taxon>Pseudomonadota</taxon>
        <taxon>Betaproteobacteria</taxon>
        <taxon>Burkholderiales</taxon>
        <taxon>Alcaligenaceae</taxon>
        <taxon>Alcaligenes</taxon>
    </lineage>
</organism>
<name>A0ABY4NEH4_9BURK</name>
<keyword evidence="1" id="KW-0472">Membrane</keyword>